<gene>
    <name evidence="1" type="ORF">I6J18_20150</name>
</gene>
<sequence>MTLNILFLTITVKKNKKTKEAYLHEERVHELYQAHHDRFIMQRNY</sequence>
<dbReference type="Proteomes" id="UP000595254">
    <property type="component" value="Chromosome"/>
</dbReference>
<accession>A0A974NL83</accession>
<proteinExistence type="predicted"/>
<name>A0A974NL83_PERPY</name>
<dbReference type="EMBL" id="CP068053">
    <property type="protein sequence ID" value="QQS99868.1"/>
    <property type="molecule type" value="Genomic_DNA"/>
</dbReference>
<dbReference type="Pfam" id="PF09501">
    <property type="entry name" value="Bac_small_YrzI"/>
    <property type="match status" value="1"/>
</dbReference>
<evidence type="ECO:0000313" key="2">
    <source>
        <dbReference type="Proteomes" id="UP000595254"/>
    </source>
</evidence>
<evidence type="ECO:0000313" key="1">
    <source>
        <dbReference type="EMBL" id="QQS99868.1"/>
    </source>
</evidence>
<protein>
    <submittedName>
        <fullName evidence="1">YrzI family small protein</fullName>
    </submittedName>
</protein>
<dbReference type="InterPro" id="IPR012655">
    <property type="entry name" value="YrzI"/>
</dbReference>
<reference evidence="1 2" key="1">
    <citation type="submission" date="2021-01" db="EMBL/GenBank/DDBJ databases">
        <title>FDA dAtabase for Regulatory Grade micrObial Sequences (FDA-ARGOS): Supporting development and validation of Infectious Disease Dx tests.</title>
        <authorList>
            <person name="Nelson B."/>
            <person name="Plummer A."/>
            <person name="Tallon L."/>
            <person name="Sadzewicz L."/>
            <person name="Zhao X."/>
            <person name="Boylan J."/>
            <person name="Ott S."/>
            <person name="Bowen H."/>
            <person name="Vavikolanu K."/>
            <person name="Mehta A."/>
            <person name="Aluvathingal J."/>
            <person name="Nadendla S."/>
            <person name="Myers T."/>
            <person name="Yan Y."/>
            <person name="Sichtig H."/>
        </authorList>
    </citation>
    <scope>NUCLEOTIDE SEQUENCE [LARGE SCALE GENOMIC DNA]</scope>
    <source>
        <strain evidence="1 2">FDAARGOS_1161</strain>
    </source>
</reference>
<keyword evidence="2" id="KW-1185">Reference proteome</keyword>
<dbReference type="AlphaFoldDB" id="A0A974NL83"/>
<dbReference type="KEGG" id="ppsr:I6J18_20150"/>
<organism evidence="1 2">
    <name type="scientific">Peribacillus psychrosaccharolyticus</name>
    <name type="common">Bacillus psychrosaccharolyticus</name>
    <dbReference type="NCBI Taxonomy" id="1407"/>
    <lineage>
        <taxon>Bacteria</taxon>
        <taxon>Bacillati</taxon>
        <taxon>Bacillota</taxon>
        <taxon>Bacilli</taxon>
        <taxon>Bacillales</taxon>
        <taxon>Bacillaceae</taxon>
        <taxon>Peribacillus</taxon>
    </lineage>
</organism>
<dbReference type="RefSeq" id="WP_152526431.1">
    <property type="nucleotide sequence ID" value="NZ_CP068053.1"/>
</dbReference>